<dbReference type="GeneID" id="54560092"/>
<gene>
    <name evidence="2" type="ORF">M409DRAFT_23493</name>
</gene>
<feature type="transmembrane region" description="Helical" evidence="1">
    <location>
        <begin position="55"/>
        <end position="76"/>
    </location>
</feature>
<protein>
    <submittedName>
        <fullName evidence="2">Uncharacterized protein</fullName>
    </submittedName>
</protein>
<keyword evidence="1" id="KW-0812">Transmembrane</keyword>
<reference evidence="2" key="1">
    <citation type="journal article" date="2020" name="Stud. Mycol.">
        <title>101 Dothideomycetes genomes: a test case for predicting lifestyles and emergence of pathogens.</title>
        <authorList>
            <person name="Haridas S."/>
            <person name="Albert R."/>
            <person name="Binder M."/>
            <person name="Bloem J."/>
            <person name="Labutti K."/>
            <person name="Salamov A."/>
            <person name="Andreopoulos B."/>
            <person name="Baker S."/>
            <person name="Barry K."/>
            <person name="Bills G."/>
            <person name="Bluhm B."/>
            <person name="Cannon C."/>
            <person name="Castanera R."/>
            <person name="Culley D."/>
            <person name="Daum C."/>
            <person name="Ezra D."/>
            <person name="Gonzalez J."/>
            <person name="Henrissat B."/>
            <person name="Kuo A."/>
            <person name="Liang C."/>
            <person name="Lipzen A."/>
            <person name="Lutzoni F."/>
            <person name="Magnuson J."/>
            <person name="Mondo S."/>
            <person name="Nolan M."/>
            <person name="Ohm R."/>
            <person name="Pangilinan J."/>
            <person name="Park H.-J."/>
            <person name="Ramirez L."/>
            <person name="Alfaro M."/>
            <person name="Sun H."/>
            <person name="Tritt A."/>
            <person name="Yoshinaga Y."/>
            <person name="Zwiers L.-H."/>
            <person name="Turgeon B."/>
            <person name="Goodwin S."/>
            <person name="Spatafora J."/>
            <person name="Crous P."/>
            <person name="Grigoriev I."/>
        </authorList>
    </citation>
    <scope>NUCLEOTIDE SEQUENCE</scope>
    <source>
        <strain evidence="2">ATCC 36951</strain>
    </source>
</reference>
<accession>A0A6A6CGW7</accession>
<dbReference type="Proteomes" id="UP000799537">
    <property type="component" value="Unassembled WGS sequence"/>
</dbReference>
<feature type="transmembrane region" description="Helical" evidence="1">
    <location>
        <begin position="97"/>
        <end position="114"/>
    </location>
</feature>
<evidence type="ECO:0000256" key="1">
    <source>
        <dbReference type="SAM" id="Phobius"/>
    </source>
</evidence>
<keyword evidence="1" id="KW-0472">Membrane</keyword>
<keyword evidence="1" id="KW-1133">Transmembrane helix</keyword>
<proteinExistence type="predicted"/>
<keyword evidence="3" id="KW-1185">Reference proteome</keyword>
<dbReference type="RefSeq" id="XP_033667190.1">
    <property type="nucleotide sequence ID" value="XM_033806820.1"/>
</dbReference>
<name>A0A6A6CGW7_ZASCE</name>
<sequence>MPPNLQDQDTIFRNIKLVTTPWSIFVYVINPFISWALMMYTCFHLNTGGILSTRAQLTFAVVIYPVSVLFLAMATGEKIKSRLEERGYEQRRTRAREIDLLLNLAVFGAFYYWLQSYESDGKESRFAVGLMAVFGGLMIWWFIVMMSIGPVLWFTVRVR</sequence>
<feature type="transmembrane region" description="Helical" evidence="1">
    <location>
        <begin position="126"/>
        <end position="154"/>
    </location>
</feature>
<evidence type="ECO:0000313" key="3">
    <source>
        <dbReference type="Proteomes" id="UP000799537"/>
    </source>
</evidence>
<feature type="transmembrane region" description="Helical" evidence="1">
    <location>
        <begin position="21"/>
        <end position="43"/>
    </location>
</feature>
<dbReference type="EMBL" id="ML993597">
    <property type="protein sequence ID" value="KAF2166301.1"/>
    <property type="molecule type" value="Genomic_DNA"/>
</dbReference>
<dbReference type="OrthoDB" id="3650504at2759"/>
<organism evidence="2 3">
    <name type="scientific">Zasmidium cellare ATCC 36951</name>
    <dbReference type="NCBI Taxonomy" id="1080233"/>
    <lineage>
        <taxon>Eukaryota</taxon>
        <taxon>Fungi</taxon>
        <taxon>Dikarya</taxon>
        <taxon>Ascomycota</taxon>
        <taxon>Pezizomycotina</taxon>
        <taxon>Dothideomycetes</taxon>
        <taxon>Dothideomycetidae</taxon>
        <taxon>Mycosphaerellales</taxon>
        <taxon>Mycosphaerellaceae</taxon>
        <taxon>Zasmidium</taxon>
    </lineage>
</organism>
<dbReference type="AlphaFoldDB" id="A0A6A6CGW7"/>
<evidence type="ECO:0000313" key="2">
    <source>
        <dbReference type="EMBL" id="KAF2166301.1"/>
    </source>
</evidence>